<dbReference type="STRING" id="933852.A0A0C3AS79"/>
<dbReference type="Proteomes" id="UP000054097">
    <property type="component" value="Unassembled WGS sequence"/>
</dbReference>
<feature type="non-terminal residue" evidence="4">
    <location>
        <position position="243"/>
    </location>
</feature>
<organism evidence="4 5">
    <name type="scientific">Serendipita vermifera MAFF 305830</name>
    <dbReference type="NCBI Taxonomy" id="933852"/>
    <lineage>
        <taxon>Eukaryota</taxon>
        <taxon>Fungi</taxon>
        <taxon>Dikarya</taxon>
        <taxon>Basidiomycota</taxon>
        <taxon>Agaricomycotina</taxon>
        <taxon>Agaricomycetes</taxon>
        <taxon>Sebacinales</taxon>
        <taxon>Serendipitaceae</taxon>
        <taxon>Serendipita</taxon>
    </lineage>
</organism>
<dbReference type="GO" id="GO:0008270">
    <property type="term" value="F:zinc ion binding"/>
    <property type="evidence" value="ECO:0007669"/>
    <property type="project" value="UniProtKB-KW"/>
</dbReference>
<dbReference type="AlphaFoldDB" id="A0A0C3AS79"/>
<keyword evidence="1" id="KW-0863">Zinc-finger</keyword>
<evidence type="ECO:0000256" key="2">
    <source>
        <dbReference type="SAM" id="MobiDB-lite"/>
    </source>
</evidence>
<feature type="zinc finger region" description="C3H1-type" evidence="1">
    <location>
        <begin position="201"/>
        <end position="229"/>
    </location>
</feature>
<gene>
    <name evidence="4" type="ORF">M408DRAFT_32290</name>
</gene>
<feature type="non-terminal residue" evidence="4">
    <location>
        <position position="1"/>
    </location>
</feature>
<reference evidence="5" key="2">
    <citation type="submission" date="2015-01" db="EMBL/GenBank/DDBJ databases">
        <title>Evolutionary Origins and Diversification of the Mycorrhizal Mutualists.</title>
        <authorList>
            <consortium name="DOE Joint Genome Institute"/>
            <consortium name="Mycorrhizal Genomics Consortium"/>
            <person name="Kohler A."/>
            <person name="Kuo A."/>
            <person name="Nagy L.G."/>
            <person name="Floudas D."/>
            <person name="Copeland A."/>
            <person name="Barry K.W."/>
            <person name="Cichocki N."/>
            <person name="Veneault-Fourrey C."/>
            <person name="LaButti K."/>
            <person name="Lindquist E.A."/>
            <person name="Lipzen A."/>
            <person name="Lundell T."/>
            <person name="Morin E."/>
            <person name="Murat C."/>
            <person name="Riley R."/>
            <person name="Ohm R."/>
            <person name="Sun H."/>
            <person name="Tunlid A."/>
            <person name="Henrissat B."/>
            <person name="Grigoriev I.V."/>
            <person name="Hibbett D.S."/>
            <person name="Martin F."/>
        </authorList>
    </citation>
    <scope>NUCLEOTIDE SEQUENCE [LARGE SCALE GENOMIC DNA]</scope>
    <source>
        <strain evidence="5">MAFF 305830</strain>
    </source>
</reference>
<feature type="compositionally biased region" description="Gly residues" evidence="2">
    <location>
        <begin position="187"/>
        <end position="196"/>
    </location>
</feature>
<accession>A0A0C3AS79</accession>
<keyword evidence="1" id="KW-0479">Metal-binding</keyword>
<feature type="domain" description="C3H1-type" evidence="3">
    <location>
        <begin position="201"/>
        <end position="229"/>
    </location>
</feature>
<feature type="region of interest" description="Disordered" evidence="2">
    <location>
        <begin position="172"/>
        <end position="200"/>
    </location>
</feature>
<keyword evidence="5" id="KW-1185">Reference proteome</keyword>
<dbReference type="OrthoDB" id="3264605at2759"/>
<name>A0A0C3AS79_SERVB</name>
<dbReference type="EMBL" id="KN824363">
    <property type="protein sequence ID" value="KIM22106.1"/>
    <property type="molecule type" value="Genomic_DNA"/>
</dbReference>
<proteinExistence type="predicted"/>
<protein>
    <recommendedName>
        <fullName evidence="3">C3H1-type domain-containing protein</fullName>
    </recommendedName>
</protein>
<evidence type="ECO:0000313" key="5">
    <source>
        <dbReference type="Proteomes" id="UP000054097"/>
    </source>
</evidence>
<reference evidence="4 5" key="1">
    <citation type="submission" date="2014-04" db="EMBL/GenBank/DDBJ databases">
        <authorList>
            <consortium name="DOE Joint Genome Institute"/>
            <person name="Kuo A."/>
            <person name="Zuccaro A."/>
            <person name="Kohler A."/>
            <person name="Nagy L.G."/>
            <person name="Floudas D."/>
            <person name="Copeland A."/>
            <person name="Barry K.W."/>
            <person name="Cichocki N."/>
            <person name="Veneault-Fourrey C."/>
            <person name="LaButti K."/>
            <person name="Lindquist E.A."/>
            <person name="Lipzen A."/>
            <person name="Lundell T."/>
            <person name="Morin E."/>
            <person name="Murat C."/>
            <person name="Sun H."/>
            <person name="Tunlid A."/>
            <person name="Henrissat B."/>
            <person name="Grigoriev I.V."/>
            <person name="Hibbett D.S."/>
            <person name="Martin F."/>
            <person name="Nordberg H.P."/>
            <person name="Cantor M.N."/>
            <person name="Hua S.X."/>
        </authorList>
    </citation>
    <scope>NUCLEOTIDE SEQUENCE [LARGE SCALE GENOMIC DNA]</scope>
    <source>
        <strain evidence="4 5">MAFF 305830</strain>
    </source>
</reference>
<evidence type="ECO:0000256" key="1">
    <source>
        <dbReference type="PROSITE-ProRule" id="PRU00723"/>
    </source>
</evidence>
<evidence type="ECO:0000313" key="4">
    <source>
        <dbReference type="EMBL" id="KIM22106.1"/>
    </source>
</evidence>
<dbReference type="InterPro" id="IPR000571">
    <property type="entry name" value="Znf_CCCH"/>
</dbReference>
<evidence type="ECO:0000259" key="3">
    <source>
        <dbReference type="PROSITE" id="PS50103"/>
    </source>
</evidence>
<sequence>PELAQTLELRKRYRDQLEKAKDSIITSVAAPGFPESLWTAILKHSYVDFDKLNGSHYSAQNEEEGSAAMVGPYILRLKTKSASTPVTTAIDWIHCYEAYERAVLCAYPHRDKELRDYYRMFHQLFRSYAGSAHIRLINLDRAIRNEVASNNLLKLTDTALFSRLREQYLSPDGAGYQASSSPAVRGTGSGSGGSGSGRSRTKVQQACRQWNADRCQRPEDACLYLHQCSGCGGGHTQLKCPQT</sequence>
<dbReference type="PROSITE" id="PS50103">
    <property type="entry name" value="ZF_C3H1"/>
    <property type="match status" value="1"/>
</dbReference>
<keyword evidence="1" id="KW-0862">Zinc</keyword>
<dbReference type="HOGENOM" id="CLU_041692_2_0_1"/>